<reference evidence="1 2" key="1">
    <citation type="submission" date="2024-09" db="EMBL/GenBank/DDBJ databases">
        <title>Rethinking Asexuality: The Enigmatic Case of Functional Sexual Genes in Lepraria (Stereocaulaceae).</title>
        <authorList>
            <person name="Doellman M."/>
            <person name="Sun Y."/>
            <person name="Barcenas-Pena A."/>
            <person name="Lumbsch H.T."/>
            <person name="Grewe F."/>
        </authorList>
    </citation>
    <scope>NUCLEOTIDE SEQUENCE [LARGE SCALE GENOMIC DNA]</scope>
    <source>
        <strain evidence="1 2">Mercado 3170</strain>
    </source>
</reference>
<keyword evidence="2" id="KW-1185">Reference proteome</keyword>
<sequence length="281" mass="32308">MPRLNHADLELPPAVRARLPPRGTPIMKLSREIHLKIVEMLEFPENTCLKSTSQYFYQLVKPMDIDQLWEAELSNPLFRYRVMGCSGCLRLRRRLEFFDDMRLPPHALAGARTCIDCGVKGIQHSLKSGDMVAWDGYRHVMCKMCEEFKSSCSRKALGICQKCWDVSPAVSTYGRSDRHAYRKGWEHEFSLMQLSVTGSIQFHHGLVCRKCYKALDKCPSVKAILSQVDRTDLCRLCLFKTFGCCPRNYNTELPKRALPRLRRLSDSQVRGVAKSSERWSG</sequence>
<evidence type="ECO:0000313" key="1">
    <source>
        <dbReference type="EMBL" id="KAL2042102.1"/>
    </source>
</evidence>
<accession>A0ABR4A865</accession>
<comment type="caution">
    <text evidence="1">The sequence shown here is derived from an EMBL/GenBank/DDBJ whole genome shotgun (WGS) entry which is preliminary data.</text>
</comment>
<dbReference type="Proteomes" id="UP001590950">
    <property type="component" value="Unassembled WGS sequence"/>
</dbReference>
<evidence type="ECO:0000313" key="2">
    <source>
        <dbReference type="Proteomes" id="UP001590950"/>
    </source>
</evidence>
<organism evidence="1 2">
    <name type="scientific">Stereocaulon virgatum</name>
    <dbReference type="NCBI Taxonomy" id="373712"/>
    <lineage>
        <taxon>Eukaryota</taxon>
        <taxon>Fungi</taxon>
        <taxon>Dikarya</taxon>
        <taxon>Ascomycota</taxon>
        <taxon>Pezizomycotina</taxon>
        <taxon>Lecanoromycetes</taxon>
        <taxon>OSLEUM clade</taxon>
        <taxon>Lecanoromycetidae</taxon>
        <taxon>Lecanorales</taxon>
        <taxon>Lecanorineae</taxon>
        <taxon>Stereocaulaceae</taxon>
        <taxon>Stereocaulon</taxon>
    </lineage>
</organism>
<evidence type="ECO:0008006" key="3">
    <source>
        <dbReference type="Google" id="ProtNLM"/>
    </source>
</evidence>
<proteinExistence type="predicted"/>
<protein>
    <recommendedName>
        <fullName evidence="3">F-box domain-containing protein</fullName>
    </recommendedName>
</protein>
<name>A0ABR4A865_9LECA</name>
<dbReference type="EMBL" id="JBEFKJ010000015">
    <property type="protein sequence ID" value="KAL2042102.1"/>
    <property type="molecule type" value="Genomic_DNA"/>
</dbReference>
<gene>
    <name evidence="1" type="ORF">N7G274_005290</name>
</gene>